<reference evidence="2" key="2">
    <citation type="submission" date="2020-05" db="UniProtKB">
        <authorList>
            <consortium name="EnsemblMetazoa"/>
        </authorList>
    </citation>
    <scope>IDENTIFICATION</scope>
    <source>
        <strain evidence="2">A-37</strain>
    </source>
</reference>
<reference evidence="3" key="1">
    <citation type="submission" date="2013-09" db="EMBL/GenBank/DDBJ databases">
        <title>The Genome Sequence of Anopheles culicifacies species A.</title>
        <authorList>
            <consortium name="The Broad Institute Genomics Platform"/>
            <person name="Neafsey D.E."/>
            <person name="Besansky N."/>
            <person name="Howell P."/>
            <person name="Walton C."/>
            <person name="Young S.K."/>
            <person name="Zeng Q."/>
            <person name="Gargeya S."/>
            <person name="Fitzgerald M."/>
            <person name="Haas B."/>
            <person name="Abouelleil A."/>
            <person name="Allen A.W."/>
            <person name="Alvarado L."/>
            <person name="Arachchi H.M."/>
            <person name="Berlin A.M."/>
            <person name="Chapman S.B."/>
            <person name="Gainer-Dewar J."/>
            <person name="Goldberg J."/>
            <person name="Griggs A."/>
            <person name="Gujja S."/>
            <person name="Hansen M."/>
            <person name="Howarth C."/>
            <person name="Imamovic A."/>
            <person name="Ireland A."/>
            <person name="Larimer J."/>
            <person name="McCowan C."/>
            <person name="Murphy C."/>
            <person name="Pearson M."/>
            <person name="Poon T.W."/>
            <person name="Priest M."/>
            <person name="Roberts A."/>
            <person name="Saif S."/>
            <person name="Shea T."/>
            <person name="Sisk P."/>
            <person name="Sykes S."/>
            <person name="Wortman J."/>
            <person name="Nusbaum C."/>
            <person name="Birren B."/>
        </authorList>
    </citation>
    <scope>NUCLEOTIDE SEQUENCE [LARGE SCALE GENOMIC DNA]</scope>
    <source>
        <strain evidence="3">A-37</strain>
    </source>
</reference>
<accession>A0A182M587</accession>
<keyword evidence="1" id="KW-0472">Membrane</keyword>
<feature type="transmembrane region" description="Helical" evidence="1">
    <location>
        <begin position="178"/>
        <end position="200"/>
    </location>
</feature>
<proteinExistence type="predicted"/>
<dbReference type="AlphaFoldDB" id="A0A182M587"/>
<dbReference type="Proteomes" id="UP000075883">
    <property type="component" value="Unassembled WGS sequence"/>
</dbReference>
<sequence>MRAEIRISVCVVPLYCTATSPQLLRGWFSNGTSGRLSATIGVVDGACSWGLIGVAIPLSSLLPDSAFILAEDMDVLPVPLFPPCSGLMLLHSSSLCSQRLSRCWRIWFLHLLHDTTHIIRQYIVRSCISRLLDEPYERVDGVFERLYLRLQRMDLFLLARVFQLHQVGLRELELRVELLVFLLQPVVAFLVIVLRGHLFLQHIIFDLVFDQLTREIAPEHIPKNLLHHIGIDLRYDVLQVAHDVLEVVTLHQWLLVRLQQCDRTPEEHVERFEKQQIEHAHHEPERKVRTEHGQYPGCGVQRLRDVVLIEPIVQLWYVVFQ</sequence>
<protein>
    <submittedName>
        <fullName evidence="2">Uncharacterized protein</fullName>
    </submittedName>
</protein>
<organism evidence="2 3">
    <name type="scientific">Anopheles culicifacies</name>
    <dbReference type="NCBI Taxonomy" id="139723"/>
    <lineage>
        <taxon>Eukaryota</taxon>
        <taxon>Metazoa</taxon>
        <taxon>Ecdysozoa</taxon>
        <taxon>Arthropoda</taxon>
        <taxon>Hexapoda</taxon>
        <taxon>Insecta</taxon>
        <taxon>Pterygota</taxon>
        <taxon>Neoptera</taxon>
        <taxon>Endopterygota</taxon>
        <taxon>Diptera</taxon>
        <taxon>Nematocera</taxon>
        <taxon>Culicoidea</taxon>
        <taxon>Culicidae</taxon>
        <taxon>Anophelinae</taxon>
        <taxon>Anopheles</taxon>
        <taxon>culicifacies species complex</taxon>
    </lineage>
</organism>
<evidence type="ECO:0000256" key="1">
    <source>
        <dbReference type="SAM" id="Phobius"/>
    </source>
</evidence>
<dbReference type="EMBL" id="AXCM01002014">
    <property type="status" value="NOT_ANNOTATED_CDS"/>
    <property type="molecule type" value="Genomic_DNA"/>
</dbReference>
<keyword evidence="3" id="KW-1185">Reference proteome</keyword>
<dbReference type="EnsemblMetazoa" id="ACUA009782-RA">
    <property type="protein sequence ID" value="ACUA009782-PA"/>
    <property type="gene ID" value="ACUA009782"/>
</dbReference>
<dbReference type="VEuPathDB" id="VectorBase:ACUA009782"/>
<name>A0A182M587_9DIPT</name>
<evidence type="ECO:0000313" key="3">
    <source>
        <dbReference type="Proteomes" id="UP000075883"/>
    </source>
</evidence>
<keyword evidence="1" id="KW-1133">Transmembrane helix</keyword>
<evidence type="ECO:0000313" key="2">
    <source>
        <dbReference type="EnsemblMetazoa" id="ACUA009782-PA"/>
    </source>
</evidence>
<keyword evidence="1" id="KW-0812">Transmembrane</keyword>